<dbReference type="EMBL" id="CAUYUJ010010310">
    <property type="protein sequence ID" value="CAK0829014.1"/>
    <property type="molecule type" value="Genomic_DNA"/>
</dbReference>
<accession>A0ABN9SAN5</accession>
<dbReference type="SUPFAM" id="SSF52768">
    <property type="entry name" value="Arginase/deacetylase"/>
    <property type="match status" value="1"/>
</dbReference>
<feature type="non-terminal residue" evidence="1">
    <location>
        <position position="1"/>
    </location>
</feature>
<dbReference type="InterPro" id="IPR023696">
    <property type="entry name" value="Ureohydrolase_dom_sf"/>
</dbReference>
<organism evidence="1 2">
    <name type="scientific">Prorocentrum cordatum</name>
    <dbReference type="NCBI Taxonomy" id="2364126"/>
    <lineage>
        <taxon>Eukaryota</taxon>
        <taxon>Sar</taxon>
        <taxon>Alveolata</taxon>
        <taxon>Dinophyceae</taxon>
        <taxon>Prorocentrales</taxon>
        <taxon>Prorocentraceae</taxon>
        <taxon>Prorocentrum</taxon>
    </lineage>
</organism>
<gene>
    <name evidence="1" type="ORF">PCOR1329_LOCUS28104</name>
</gene>
<protein>
    <submittedName>
        <fullName evidence="1">Uncharacterized protein</fullName>
    </submittedName>
</protein>
<name>A0ABN9SAN5_9DINO</name>
<evidence type="ECO:0000313" key="1">
    <source>
        <dbReference type="EMBL" id="CAK0829014.1"/>
    </source>
</evidence>
<sequence>GDGTAALCADDSRIFTLSMHCGDNFPLVSGDLRTLAMTEVIWTLHFLPAVVTRPSVVSCKTICHLFWSASDLILCFIRLVWTYTRVILWDNFRPPTRASSAEIASF</sequence>
<comment type="caution">
    <text evidence="1">The sequence shown here is derived from an EMBL/GenBank/DDBJ whole genome shotgun (WGS) entry which is preliminary data.</text>
</comment>
<proteinExistence type="predicted"/>
<dbReference type="Proteomes" id="UP001189429">
    <property type="component" value="Unassembled WGS sequence"/>
</dbReference>
<evidence type="ECO:0000313" key="2">
    <source>
        <dbReference type="Proteomes" id="UP001189429"/>
    </source>
</evidence>
<keyword evidence="2" id="KW-1185">Reference proteome</keyword>
<reference evidence="1" key="1">
    <citation type="submission" date="2023-10" db="EMBL/GenBank/DDBJ databases">
        <authorList>
            <person name="Chen Y."/>
            <person name="Shah S."/>
            <person name="Dougan E. K."/>
            <person name="Thang M."/>
            <person name="Chan C."/>
        </authorList>
    </citation>
    <scope>NUCLEOTIDE SEQUENCE [LARGE SCALE GENOMIC DNA]</scope>
</reference>